<keyword evidence="4" id="KW-0812">Transmembrane</keyword>
<feature type="domain" description="Major facilitator superfamily (MFS) profile" evidence="5">
    <location>
        <begin position="11"/>
        <end position="414"/>
    </location>
</feature>
<feature type="region of interest" description="Disordered" evidence="3">
    <location>
        <begin position="201"/>
        <end position="220"/>
    </location>
</feature>
<comment type="similarity">
    <text evidence="2">Belongs to the major facilitator superfamily. Monocarboxylate porter (TC 2.A.1.13) family.</text>
</comment>
<dbReference type="GeneID" id="71993517"/>
<keyword evidence="4" id="KW-1133">Transmembrane helix</keyword>
<feature type="transmembrane region" description="Helical" evidence="4">
    <location>
        <begin position="355"/>
        <end position="379"/>
    </location>
</feature>
<dbReference type="EMBL" id="CP090174">
    <property type="protein sequence ID" value="UJO24654.1"/>
    <property type="molecule type" value="Genomic_DNA"/>
</dbReference>
<feature type="transmembrane region" description="Helical" evidence="4">
    <location>
        <begin position="52"/>
        <end position="73"/>
    </location>
</feature>
<accession>A0A9Q8UW44</accession>
<dbReference type="RefSeq" id="XP_047769020.1">
    <property type="nucleotide sequence ID" value="XM_047912787.1"/>
</dbReference>
<dbReference type="GO" id="GO:0022857">
    <property type="term" value="F:transmembrane transporter activity"/>
    <property type="evidence" value="ECO:0007669"/>
    <property type="project" value="InterPro"/>
</dbReference>
<feature type="compositionally biased region" description="Polar residues" evidence="3">
    <location>
        <begin position="203"/>
        <end position="219"/>
    </location>
</feature>
<dbReference type="OrthoDB" id="5667at2759"/>
<dbReference type="KEGG" id="ffu:CLAFUR5_13639"/>
<feature type="transmembrane region" description="Helical" evidence="4">
    <location>
        <begin position="80"/>
        <end position="97"/>
    </location>
</feature>
<dbReference type="Pfam" id="PF07690">
    <property type="entry name" value="MFS_1"/>
    <property type="match status" value="1"/>
</dbReference>
<evidence type="ECO:0000256" key="3">
    <source>
        <dbReference type="SAM" id="MobiDB-lite"/>
    </source>
</evidence>
<evidence type="ECO:0000256" key="4">
    <source>
        <dbReference type="SAM" id="Phobius"/>
    </source>
</evidence>
<dbReference type="GO" id="GO:0016020">
    <property type="term" value="C:membrane"/>
    <property type="evidence" value="ECO:0007669"/>
    <property type="project" value="UniProtKB-SubCell"/>
</dbReference>
<dbReference type="InterPro" id="IPR036259">
    <property type="entry name" value="MFS_trans_sf"/>
</dbReference>
<keyword evidence="7" id="KW-1185">Reference proteome</keyword>
<dbReference type="InterPro" id="IPR011701">
    <property type="entry name" value="MFS"/>
</dbReference>
<gene>
    <name evidence="6" type="ORF">CLAFUR5_13639</name>
</gene>
<dbReference type="SUPFAM" id="SSF103473">
    <property type="entry name" value="MFS general substrate transporter"/>
    <property type="match status" value="1"/>
</dbReference>
<keyword evidence="4" id="KW-0472">Membrane</keyword>
<feature type="transmembrane region" description="Helical" evidence="4">
    <location>
        <begin position="170"/>
        <end position="192"/>
    </location>
</feature>
<dbReference type="AlphaFoldDB" id="A0A9Q8UW44"/>
<feature type="transmembrane region" description="Helical" evidence="4">
    <location>
        <begin position="12"/>
        <end position="32"/>
    </location>
</feature>
<feature type="transmembrane region" description="Helical" evidence="4">
    <location>
        <begin position="235"/>
        <end position="257"/>
    </location>
</feature>
<evidence type="ECO:0000313" key="7">
    <source>
        <dbReference type="Proteomes" id="UP000756132"/>
    </source>
</evidence>
<reference evidence="6" key="2">
    <citation type="journal article" date="2022" name="Microb. Genom.">
        <title>A chromosome-scale genome assembly of the tomato pathogen Cladosporium fulvum reveals a compartmentalized genome architecture and the presence of a dispensable chromosome.</title>
        <authorList>
            <person name="Zaccaron A.Z."/>
            <person name="Chen L.H."/>
            <person name="Samaras A."/>
            <person name="Stergiopoulos I."/>
        </authorList>
    </citation>
    <scope>NUCLEOTIDE SEQUENCE</scope>
    <source>
        <strain evidence="6">Race5_Kim</strain>
    </source>
</reference>
<dbReference type="PROSITE" id="PS50850">
    <property type="entry name" value="MFS"/>
    <property type="match status" value="1"/>
</dbReference>
<dbReference type="PANTHER" id="PTHR11360:SF250">
    <property type="entry name" value="MFS-TYPE TRANSPORTER AFUA_1G00970"/>
    <property type="match status" value="1"/>
</dbReference>
<evidence type="ECO:0000313" key="6">
    <source>
        <dbReference type="EMBL" id="UJO24654.1"/>
    </source>
</evidence>
<reference evidence="6" key="1">
    <citation type="submission" date="2021-12" db="EMBL/GenBank/DDBJ databases">
        <authorList>
            <person name="Zaccaron A."/>
            <person name="Stergiopoulos I."/>
        </authorList>
    </citation>
    <scope>NUCLEOTIDE SEQUENCE</scope>
    <source>
        <strain evidence="6">Race5_Kim</strain>
    </source>
</reference>
<name>A0A9Q8UW44_PASFU</name>
<protein>
    <submittedName>
        <fullName evidence="6">Agnestins efflux protein AgnL12</fullName>
    </submittedName>
</protein>
<feature type="transmembrane region" description="Helical" evidence="4">
    <location>
        <begin position="103"/>
        <end position="126"/>
    </location>
</feature>
<dbReference type="Proteomes" id="UP000756132">
    <property type="component" value="Chromosome 12"/>
</dbReference>
<evidence type="ECO:0000259" key="5">
    <source>
        <dbReference type="PROSITE" id="PS50850"/>
    </source>
</evidence>
<dbReference type="Gene3D" id="1.20.1250.20">
    <property type="entry name" value="MFS general substrate transporter like domains"/>
    <property type="match status" value="2"/>
</dbReference>
<dbReference type="InterPro" id="IPR050327">
    <property type="entry name" value="Proton-linked_MCT"/>
</dbReference>
<evidence type="ECO:0000256" key="1">
    <source>
        <dbReference type="ARBA" id="ARBA00004141"/>
    </source>
</evidence>
<comment type="subcellular location">
    <subcellularLocation>
        <location evidence="1">Membrane</location>
        <topology evidence="1">Multi-pass membrane protein</topology>
    </subcellularLocation>
</comment>
<dbReference type="InterPro" id="IPR020846">
    <property type="entry name" value="MFS_dom"/>
</dbReference>
<feature type="transmembrane region" description="Helical" evidence="4">
    <location>
        <begin position="298"/>
        <end position="318"/>
    </location>
</feature>
<dbReference type="PANTHER" id="PTHR11360">
    <property type="entry name" value="MONOCARBOXYLATE TRANSPORTER"/>
    <property type="match status" value="1"/>
</dbReference>
<feature type="transmembrane region" description="Helical" evidence="4">
    <location>
        <begin position="269"/>
        <end position="291"/>
    </location>
</feature>
<feature type="transmembrane region" description="Helical" evidence="4">
    <location>
        <begin position="385"/>
        <end position="407"/>
    </location>
</feature>
<organism evidence="6 7">
    <name type="scientific">Passalora fulva</name>
    <name type="common">Tomato leaf mold</name>
    <name type="synonym">Cladosporium fulvum</name>
    <dbReference type="NCBI Taxonomy" id="5499"/>
    <lineage>
        <taxon>Eukaryota</taxon>
        <taxon>Fungi</taxon>
        <taxon>Dikarya</taxon>
        <taxon>Ascomycota</taxon>
        <taxon>Pezizomycotina</taxon>
        <taxon>Dothideomycetes</taxon>
        <taxon>Dothideomycetidae</taxon>
        <taxon>Mycosphaerellales</taxon>
        <taxon>Mycosphaerellaceae</taxon>
        <taxon>Fulvia</taxon>
    </lineage>
</organism>
<sequence length="420" mass="45219">MDRLIKLSLRSMLALAASALAYFTTIGFVNAYGVFQQYYTAHYLPDYSNFQIAWLGSFATFTLFACAAPAGTLADRYGPTIPICIGVILQLLSIFMVSLCREYYQFFLAQGVLLGISMALINIPTSTIVPKYFKRHRGLAQGISIGGSSLGGVIWPIALDRMLNYDDIGFGWSMRIVGLAMMPMLAIAILFLRKPVDLKSHEPTSGSEKGTATIASSAKQSRKKRDLTSLKKPPYILLCLGLAIANFGYFVPLFYISTYAVSLGFSENLAFYLISILNGASLFGRILPGLVADRYGHFNIMTIAVFLTGLIVFCWTTATSVAGLVIRAMAFGFISGAILSQMVAYATVLSTGESYGAGIGIGISMGSVSFTALFGTPIAGELVKYGYIALSCFSGSALMVGGVFIACSRLAQDRRILAQV</sequence>
<proteinExistence type="inferred from homology"/>
<feature type="transmembrane region" description="Helical" evidence="4">
    <location>
        <begin position="138"/>
        <end position="158"/>
    </location>
</feature>
<evidence type="ECO:0000256" key="2">
    <source>
        <dbReference type="ARBA" id="ARBA00006727"/>
    </source>
</evidence>
<feature type="transmembrane region" description="Helical" evidence="4">
    <location>
        <begin position="324"/>
        <end position="348"/>
    </location>
</feature>